<reference evidence="1" key="1">
    <citation type="submission" date="2019-08" db="EMBL/GenBank/DDBJ databases">
        <authorList>
            <person name="Kucharzyk K."/>
            <person name="Murdoch R.W."/>
            <person name="Higgins S."/>
            <person name="Loffler F."/>
        </authorList>
    </citation>
    <scope>NUCLEOTIDE SEQUENCE</scope>
</reference>
<name>A0A644Y9B8_9ZZZZ</name>
<proteinExistence type="predicted"/>
<sequence length="75" mass="8222">MQPGDVTVFVIIEQDQNTTVDALGMDTLDNRRDHFLDIIGKSQLVGGCVQALCFFQGAFNLFQQLFADQGVGKSV</sequence>
<dbReference type="EMBL" id="VSSQ01004369">
    <property type="protein sequence ID" value="MPM24899.1"/>
    <property type="molecule type" value="Genomic_DNA"/>
</dbReference>
<gene>
    <name evidence="1" type="ORF">SDC9_71387</name>
</gene>
<evidence type="ECO:0000313" key="1">
    <source>
        <dbReference type="EMBL" id="MPM24899.1"/>
    </source>
</evidence>
<comment type="caution">
    <text evidence="1">The sequence shown here is derived from an EMBL/GenBank/DDBJ whole genome shotgun (WGS) entry which is preliminary data.</text>
</comment>
<accession>A0A644Y9B8</accession>
<organism evidence="1">
    <name type="scientific">bioreactor metagenome</name>
    <dbReference type="NCBI Taxonomy" id="1076179"/>
    <lineage>
        <taxon>unclassified sequences</taxon>
        <taxon>metagenomes</taxon>
        <taxon>ecological metagenomes</taxon>
    </lineage>
</organism>
<protein>
    <submittedName>
        <fullName evidence="1">Uncharacterized protein</fullName>
    </submittedName>
</protein>
<dbReference type="AlphaFoldDB" id="A0A644Y9B8"/>